<evidence type="ECO:0008006" key="4">
    <source>
        <dbReference type="Google" id="ProtNLM"/>
    </source>
</evidence>
<evidence type="ECO:0000313" key="3">
    <source>
        <dbReference type="Proteomes" id="UP000031056"/>
    </source>
</evidence>
<dbReference type="OrthoDB" id="26401at2759"/>
<dbReference type="RefSeq" id="XP_014563744.1">
    <property type="nucleotide sequence ID" value="XM_014708258.1"/>
</dbReference>
<dbReference type="Proteomes" id="UP000031056">
    <property type="component" value="Unassembled WGS sequence"/>
</dbReference>
<dbReference type="STRING" id="1354746.A0A0B2UL07"/>
<protein>
    <recommendedName>
        <fullName evidence="4">Anaphase-promoting complex subunit 1</fullName>
    </recommendedName>
</protein>
<dbReference type="InParanoid" id="A0A0B2UL07"/>
<evidence type="ECO:0000256" key="1">
    <source>
        <dbReference type="SAM" id="Phobius"/>
    </source>
</evidence>
<organism evidence="2 3">
    <name type="scientific">Ordospora colligata OC4</name>
    <dbReference type="NCBI Taxonomy" id="1354746"/>
    <lineage>
        <taxon>Eukaryota</taxon>
        <taxon>Fungi</taxon>
        <taxon>Fungi incertae sedis</taxon>
        <taxon>Microsporidia</taxon>
        <taxon>Ordosporidae</taxon>
        <taxon>Ordospora</taxon>
    </lineage>
</organism>
<evidence type="ECO:0000313" key="2">
    <source>
        <dbReference type="EMBL" id="KHN69702.1"/>
    </source>
</evidence>
<feature type="transmembrane region" description="Helical" evidence="1">
    <location>
        <begin position="612"/>
        <end position="629"/>
    </location>
</feature>
<keyword evidence="1" id="KW-0472">Membrane</keyword>
<accession>A0A0B2UL07</accession>
<keyword evidence="1" id="KW-1133">Transmembrane helix</keyword>
<sequence length="1056" mass="122682">MALKWNDKVLIWNVNELKLNNTIIAVGRMKKWIVVCTPSRIFFHGKDEMALSRRVRKAVVKPEGIYYQEHGSGRIMLLVHPLEPEKHVFFQHGYTLKEVVSGVLVLEGDGKYLLKHIRNTAYSDDCADQGNLESCEYDRSIESNQFDDDQSTEVMVIDICEDVMSSSIERYDEHHSTKGHLVSMIEYIDFLVGICMNHAMFIKPGWYCGGIKRSKHKSEVSVRFDKDITCVMKYRMCVSGFGEIMFLRMNEMLFLGNEVVCKAINSEMWPMSVLKDEDEWKQEYHMPFWSEISELEMCIVMCFPRHIQREFFEVFFECKKKIFEQLVPSGEVLDRVDRVLWRFMIKCKSVWEFMNAGVPCFEKSLALQKCKELIEYSQGCLDMARRDVMEISYKRIVECDIGLIESMNYSEVMNLAYRIIFLEKKNEERQRGIYMKNVMRMVYGMRKFFGDPRIDEVLLLFNEKPKVFEIDSDGIEGCGEKGYTIRMASSAGRAYMSYGSGMTDRRDISRHLCFPIYRNDELGTIDIKDTGWIDWPQFGYSVYRACGYVILEAEIGDYFESRIDRFVNSQESESVCTTNEFVFAGEAFGHGVCGRLKDMTVQRIMEFVMPKYAILSMAILAGVGISCMGKKDDSYGRMYLHYLRTPQPLCIHAGCIVGLGMIYAGSGNVLVRDTLVAEANRYGVFEHEQYNKGNKVWYDYAYRVLASFGIAMVSLNAETEMFRYVKLEDKLCELLANGIVLFGSKQRRFAKRLERSDICKPEEVLYSEVFSLGLMMEDEIDKVVEDIERRLADKKCVFSIHQLYRIAGKVFYVALNMLYRNECECNEEVFERLIVLCLRVEDDMKRNVEMKVVFDFCVVSLSLIANSSCNLEIIRIIRRRIKMMEKADRMYERKDFFFSSSGLKQEKQFLIRYGDIELYKLCLGIVTCGLGSCKISGTHYAVFYAISTFFINFPITTTDQEYFWMTRYFLLLSMKESLSGFKHTANYTKLCNKGSRKKEMADMSAINEMFAKQYAEASDADKKFTIDVLTDFYEVHGANGKLLSVEMLKKMACRMI</sequence>
<dbReference type="InterPro" id="IPR011989">
    <property type="entry name" value="ARM-like"/>
</dbReference>
<name>A0A0B2UL07_9MICR</name>
<dbReference type="AlphaFoldDB" id="A0A0B2UL07"/>
<dbReference type="EMBL" id="JOKQ01000005">
    <property type="protein sequence ID" value="KHN69702.1"/>
    <property type="molecule type" value="Genomic_DNA"/>
</dbReference>
<dbReference type="HOGENOM" id="CLU_292731_0_0_1"/>
<reference evidence="2 3" key="1">
    <citation type="journal article" date="2014" name="MBio">
        <title>The Ordospora colligata genome; evolution of extreme reduction in microsporidia and host-to-parasite horizontal gene transfer.</title>
        <authorList>
            <person name="Pombert J.-F."/>
            <person name="Haag K.L."/>
            <person name="Beidas S."/>
            <person name="Ebert D."/>
            <person name="Keeling P.J."/>
        </authorList>
    </citation>
    <scope>NUCLEOTIDE SEQUENCE [LARGE SCALE GENOMIC DNA]</scope>
    <source>
        <strain evidence="2 3">OC4</strain>
    </source>
</reference>
<feature type="transmembrane region" description="Helical" evidence="1">
    <location>
        <begin position="649"/>
        <end position="666"/>
    </location>
</feature>
<feature type="transmembrane region" description="Helical" evidence="1">
    <location>
        <begin position="700"/>
        <end position="717"/>
    </location>
</feature>
<keyword evidence="3" id="KW-1185">Reference proteome</keyword>
<dbReference type="Gene3D" id="1.25.10.10">
    <property type="entry name" value="Leucine-rich Repeat Variant"/>
    <property type="match status" value="1"/>
</dbReference>
<dbReference type="GeneID" id="26261764"/>
<comment type="caution">
    <text evidence="2">The sequence shown here is derived from an EMBL/GenBank/DDBJ whole genome shotgun (WGS) entry which is preliminary data.</text>
</comment>
<gene>
    <name evidence="2" type="ORF">M896_051110</name>
</gene>
<keyword evidence="1" id="KW-0812">Transmembrane</keyword>
<proteinExistence type="predicted"/>
<dbReference type="VEuPathDB" id="MicrosporidiaDB:M896_051110"/>